<dbReference type="SMART" id="SM00382">
    <property type="entry name" value="AAA"/>
    <property type="match status" value="1"/>
</dbReference>
<dbReference type="SUPFAM" id="SSF52540">
    <property type="entry name" value="P-loop containing nucleoside triphosphate hydrolases"/>
    <property type="match status" value="1"/>
</dbReference>
<dbReference type="InterPro" id="IPR001789">
    <property type="entry name" value="Sig_transdc_resp-reg_receiver"/>
</dbReference>
<dbReference type="GO" id="GO:0000160">
    <property type="term" value="P:phosphorelay signal transduction system"/>
    <property type="evidence" value="ECO:0007669"/>
    <property type="project" value="InterPro"/>
</dbReference>
<name>O86183_PEPAC</name>
<keyword evidence="6" id="KW-0804">Transcription</keyword>
<evidence type="ECO:0000256" key="3">
    <source>
        <dbReference type="ARBA" id="ARBA00022840"/>
    </source>
</evidence>
<dbReference type="InterPro" id="IPR009057">
    <property type="entry name" value="Homeodomain-like_sf"/>
</dbReference>
<dbReference type="CDD" id="cd00156">
    <property type="entry name" value="REC"/>
    <property type="match status" value="1"/>
</dbReference>
<dbReference type="SUPFAM" id="SSF52172">
    <property type="entry name" value="CheY-like"/>
    <property type="match status" value="1"/>
</dbReference>
<dbReference type="InterPro" id="IPR025943">
    <property type="entry name" value="Sigma_54_int_dom_ATP-bd_2"/>
</dbReference>
<dbReference type="InterPro" id="IPR011006">
    <property type="entry name" value="CheY-like_superfamily"/>
</dbReference>
<dbReference type="SMART" id="SM00448">
    <property type="entry name" value="REC"/>
    <property type="match status" value="1"/>
</dbReference>
<keyword evidence="2" id="KW-0547">Nucleotide-binding</keyword>
<keyword evidence="5" id="KW-0238">DNA-binding</keyword>
<dbReference type="Pfam" id="PF02954">
    <property type="entry name" value="HTH_8"/>
    <property type="match status" value="1"/>
</dbReference>
<dbReference type="InterPro" id="IPR058031">
    <property type="entry name" value="AAA_lid_NorR"/>
</dbReference>
<dbReference type="InterPro" id="IPR002078">
    <property type="entry name" value="Sigma_54_int"/>
</dbReference>
<dbReference type="GO" id="GO:0006355">
    <property type="term" value="P:regulation of DNA-templated transcription"/>
    <property type="evidence" value="ECO:0007669"/>
    <property type="project" value="InterPro"/>
</dbReference>
<dbReference type="PROSITE" id="PS50110">
    <property type="entry name" value="RESPONSE_REGULATORY"/>
    <property type="match status" value="1"/>
</dbReference>
<dbReference type="GO" id="GO:0043565">
    <property type="term" value="F:sequence-specific DNA binding"/>
    <property type="evidence" value="ECO:0007669"/>
    <property type="project" value="InterPro"/>
</dbReference>
<sequence>MKSDSSFRILIVDDEDEYRDILKRILEINAYDADTAVSGQDALVKIKKDEYDLVLSDLIMPGMDGVELLGEIKKIKKDIEVILVTGYGSIENAVEAMRKGAFSYFVKGNAPEELLGEIEKVRESAALQNKMKQHISDSLGGEFLLGTRSEKFKKALQTAEKAAKSNITILLLGESGVGKEVFAKYIHSCSERKDKPFIAVNCCAFSESLLESELFGHEKGAFTGASDSRKGRFEAADKGTLFLDEIGDVSLDIQVKLLRVLETRRIEKIGSNVPAPVDFRLICATNKDLQQEMVEGRIREDFFYRISSIVITIPPLRERREDLPDLIEFFLGKAQLEMGKEITSVQKEVMSFLLSYDYPGNIRELRNILNRLVVLSENGVLRASDLPNVENQADVLCEYDVRPLRDIRRDFESEYIERVLEVCGNNVSKAAKLLDISRRQLTKKIAEFGLREASQPSEMVD</sequence>
<organism evidence="11">
    <name type="scientific">Peptoclostridium acidaminophilum</name>
    <name type="common">Eubacterium acidaminophilum</name>
    <dbReference type="NCBI Taxonomy" id="1731"/>
    <lineage>
        <taxon>Bacteria</taxon>
        <taxon>Bacillati</taxon>
        <taxon>Bacillota</taxon>
        <taxon>Clostridia</taxon>
        <taxon>Peptostreptococcales</taxon>
        <taxon>Peptoclostridiaceae</taxon>
        <taxon>Peptoclostridium</taxon>
    </lineage>
</organism>
<dbReference type="InterPro" id="IPR025944">
    <property type="entry name" value="Sigma_54_int_dom_CS"/>
</dbReference>
<dbReference type="GO" id="GO:0005524">
    <property type="term" value="F:ATP binding"/>
    <property type="evidence" value="ECO:0007669"/>
    <property type="project" value="UniProtKB-KW"/>
</dbReference>
<evidence type="ECO:0000256" key="4">
    <source>
        <dbReference type="ARBA" id="ARBA00023015"/>
    </source>
</evidence>
<dbReference type="InterPro" id="IPR002197">
    <property type="entry name" value="HTH_Fis"/>
</dbReference>
<dbReference type="Gene3D" id="3.40.50.2300">
    <property type="match status" value="1"/>
</dbReference>
<feature type="domain" description="Sigma-54 factor interaction" evidence="9">
    <location>
        <begin position="145"/>
        <end position="374"/>
    </location>
</feature>
<keyword evidence="4" id="KW-0805">Transcription regulation</keyword>
<dbReference type="CDD" id="cd00009">
    <property type="entry name" value="AAA"/>
    <property type="match status" value="1"/>
</dbReference>
<dbReference type="Gene3D" id="1.10.10.60">
    <property type="entry name" value="Homeodomain-like"/>
    <property type="match status" value="1"/>
</dbReference>
<evidence type="ECO:0000256" key="5">
    <source>
        <dbReference type="ARBA" id="ARBA00023125"/>
    </source>
</evidence>
<keyword evidence="3" id="KW-0067">ATP-binding</keyword>
<dbReference type="PRINTS" id="PR01590">
    <property type="entry name" value="HTHFIS"/>
</dbReference>
<proteinExistence type="predicted"/>
<dbReference type="Gene3D" id="1.10.8.60">
    <property type="match status" value="1"/>
</dbReference>
<evidence type="ECO:0000259" key="10">
    <source>
        <dbReference type="PROSITE" id="PS50110"/>
    </source>
</evidence>
<dbReference type="AlphaFoldDB" id="O86183"/>
<evidence type="ECO:0000313" key="11">
    <source>
        <dbReference type="EMBL" id="CAA76904.1"/>
    </source>
</evidence>
<dbReference type="PROSITE" id="PS50045">
    <property type="entry name" value="SIGMA54_INTERACT_4"/>
    <property type="match status" value="1"/>
</dbReference>
<evidence type="ECO:0000256" key="8">
    <source>
        <dbReference type="PROSITE-ProRule" id="PRU00169"/>
    </source>
</evidence>
<dbReference type="InterPro" id="IPR003593">
    <property type="entry name" value="AAA+_ATPase"/>
</dbReference>
<reference evidence="11" key="1">
    <citation type="submission" date="1998-08" db="EMBL/GenBank/DDBJ databases">
        <authorList>
            <person name="Sonntag D."/>
            <person name="Soehling B."/>
            <person name="Andreesen J.R."/>
        </authorList>
    </citation>
    <scope>NUCLEOTIDE SEQUENCE</scope>
</reference>
<dbReference type="PIR" id="T08624">
    <property type="entry name" value="T08624"/>
</dbReference>
<dbReference type="InterPro" id="IPR027417">
    <property type="entry name" value="P-loop_NTPase"/>
</dbReference>
<dbReference type="Pfam" id="PF00072">
    <property type="entry name" value="Response_reg"/>
    <property type="match status" value="1"/>
</dbReference>
<evidence type="ECO:0000256" key="2">
    <source>
        <dbReference type="ARBA" id="ARBA00022741"/>
    </source>
</evidence>
<feature type="domain" description="Response regulatory" evidence="10">
    <location>
        <begin position="8"/>
        <end position="122"/>
    </location>
</feature>
<dbReference type="Gene3D" id="3.40.50.300">
    <property type="entry name" value="P-loop containing nucleotide triphosphate hydrolases"/>
    <property type="match status" value="1"/>
</dbReference>
<evidence type="ECO:0000256" key="6">
    <source>
        <dbReference type="ARBA" id="ARBA00023163"/>
    </source>
</evidence>
<protein>
    <recommendedName>
        <fullName evidence="1">Stage 0 sporulation protein A homolog</fullName>
    </recommendedName>
</protein>
<dbReference type="InterPro" id="IPR025662">
    <property type="entry name" value="Sigma_54_int_dom_ATP-bd_1"/>
</dbReference>
<dbReference type="EMBL" id="Y17872">
    <property type="protein sequence ID" value="CAA76904.1"/>
    <property type="molecule type" value="Genomic_DNA"/>
</dbReference>
<keyword evidence="8" id="KW-0597">Phosphoprotein</keyword>
<dbReference type="PROSITE" id="PS00688">
    <property type="entry name" value="SIGMA54_INTERACT_3"/>
    <property type="match status" value="1"/>
</dbReference>
<dbReference type="PANTHER" id="PTHR32071">
    <property type="entry name" value="TRANSCRIPTIONAL REGULATORY PROTEIN"/>
    <property type="match status" value="1"/>
</dbReference>
<evidence type="ECO:0000256" key="7">
    <source>
        <dbReference type="ARBA" id="ARBA00024867"/>
    </source>
</evidence>
<dbReference type="SUPFAM" id="SSF46689">
    <property type="entry name" value="Homeodomain-like"/>
    <property type="match status" value="1"/>
</dbReference>
<evidence type="ECO:0000259" key="9">
    <source>
        <dbReference type="PROSITE" id="PS50045"/>
    </source>
</evidence>
<dbReference type="FunFam" id="3.40.50.300:FF:000006">
    <property type="entry name" value="DNA-binding transcriptional regulator NtrC"/>
    <property type="match status" value="1"/>
</dbReference>
<dbReference type="Pfam" id="PF00158">
    <property type="entry name" value="Sigma54_activat"/>
    <property type="match status" value="1"/>
</dbReference>
<accession>O86183</accession>
<dbReference type="PROSITE" id="PS00675">
    <property type="entry name" value="SIGMA54_INTERACT_1"/>
    <property type="match status" value="1"/>
</dbReference>
<comment type="function">
    <text evidence="7">May play the central regulatory role in sporulation. It may be an element of the effector pathway responsible for the activation of sporulation genes in response to nutritional stress. Spo0A may act in concert with spo0H (a sigma factor) to control the expression of some genes that are critical to the sporulation process.</text>
</comment>
<evidence type="ECO:0000256" key="1">
    <source>
        <dbReference type="ARBA" id="ARBA00018672"/>
    </source>
</evidence>
<dbReference type="Pfam" id="PF25601">
    <property type="entry name" value="AAA_lid_14"/>
    <property type="match status" value="1"/>
</dbReference>
<feature type="modified residue" description="4-aspartylphosphate" evidence="8">
    <location>
        <position position="57"/>
    </location>
</feature>
<dbReference type="PROSITE" id="PS00676">
    <property type="entry name" value="SIGMA54_INTERACT_2"/>
    <property type="match status" value="1"/>
</dbReference>